<organism evidence="3">
    <name type="scientific">Rhizopus microsporus var. microsporus</name>
    <dbReference type="NCBI Taxonomy" id="86635"/>
    <lineage>
        <taxon>Eukaryota</taxon>
        <taxon>Fungi</taxon>
        <taxon>Fungi incertae sedis</taxon>
        <taxon>Mucoromycota</taxon>
        <taxon>Mucoromycotina</taxon>
        <taxon>Mucoromycetes</taxon>
        <taxon>Mucorales</taxon>
        <taxon>Mucorineae</taxon>
        <taxon>Rhizopodaceae</taxon>
        <taxon>Rhizopus</taxon>
    </lineage>
</organism>
<dbReference type="AlphaFoldDB" id="A0A1X0QUP6"/>
<accession>A0A1X0QUP6</accession>
<keyword evidence="2" id="KW-1133">Transmembrane helix</keyword>
<dbReference type="VEuPathDB" id="FungiDB:BCV72DRAFT_233006"/>
<name>A0A1X0QUP6_RHIZD</name>
<evidence type="ECO:0000256" key="1">
    <source>
        <dbReference type="SAM" id="MobiDB-lite"/>
    </source>
</evidence>
<feature type="transmembrane region" description="Helical" evidence="2">
    <location>
        <begin position="263"/>
        <end position="283"/>
    </location>
</feature>
<dbReference type="OrthoDB" id="2284177at2759"/>
<proteinExistence type="predicted"/>
<dbReference type="EMBL" id="KV922001">
    <property type="protein sequence ID" value="ORE03504.1"/>
    <property type="molecule type" value="Genomic_DNA"/>
</dbReference>
<evidence type="ECO:0000256" key="2">
    <source>
        <dbReference type="SAM" id="Phobius"/>
    </source>
</evidence>
<dbReference type="Proteomes" id="UP000242414">
    <property type="component" value="Unassembled WGS sequence"/>
</dbReference>
<feature type="region of interest" description="Disordered" evidence="1">
    <location>
        <begin position="26"/>
        <end position="50"/>
    </location>
</feature>
<feature type="compositionally biased region" description="Basic and acidic residues" evidence="1">
    <location>
        <begin position="114"/>
        <end position="164"/>
    </location>
</feature>
<keyword evidence="2" id="KW-0812">Transmembrane</keyword>
<keyword evidence="2" id="KW-0472">Membrane</keyword>
<feature type="region of interest" description="Disordered" evidence="1">
    <location>
        <begin position="69"/>
        <end position="196"/>
    </location>
</feature>
<reference evidence="3" key="1">
    <citation type="journal article" date="2016" name="Proc. Natl. Acad. Sci. U.S.A.">
        <title>Lipid metabolic changes in an early divergent fungus govern the establishment of a mutualistic symbiosis with endobacteria.</title>
        <authorList>
            <person name="Lastovetsky O.A."/>
            <person name="Gaspar M.L."/>
            <person name="Mondo S.J."/>
            <person name="LaButti K.M."/>
            <person name="Sandor L."/>
            <person name="Grigoriev I.V."/>
            <person name="Henry S.A."/>
            <person name="Pawlowska T.E."/>
        </authorList>
    </citation>
    <scope>NUCLEOTIDE SEQUENCE [LARGE SCALE GENOMIC DNA]</scope>
    <source>
        <strain evidence="3">ATCC 52814</strain>
    </source>
</reference>
<feature type="compositionally biased region" description="Acidic residues" evidence="1">
    <location>
        <begin position="165"/>
        <end position="182"/>
    </location>
</feature>
<sequence length="286" mass="32776">MSKIDKLITLLRFKKKQIVMEKQYEPKEDSVTLGDMSSMTPNVEQTEKTNELTTKEVATATVNELIVTTTPANEKERKTTKPDALPNKVTERVYHFRQAIIAEDTSNHQPTAKQDIRQPDERRKELTVVDDKDHTHHTEDKDDKYDDNKQHIHHTEDKDNKYDDDKDDDKDDKDDDDDDNDEDNHKDNDDDDDDLDDIYDRIMPAITSNTISKFTMTSVDPIVTSFLVGYGAAAGHAEDEIDGLGLVGMVQPSAEFNSDACKVSFNSLLTLWICIMTIYCLWIRRC</sequence>
<protein>
    <submittedName>
        <fullName evidence="3">Uncharacterized protein</fullName>
    </submittedName>
</protein>
<gene>
    <name evidence="3" type="ORF">BCV72DRAFT_233006</name>
</gene>
<evidence type="ECO:0000313" key="3">
    <source>
        <dbReference type="EMBL" id="ORE03504.1"/>
    </source>
</evidence>
<feature type="compositionally biased region" description="Polar residues" evidence="1">
    <location>
        <begin position="35"/>
        <end position="44"/>
    </location>
</feature>